<keyword evidence="3" id="KW-1185">Reference proteome</keyword>
<dbReference type="GO" id="GO:0004803">
    <property type="term" value="F:transposase activity"/>
    <property type="evidence" value="ECO:0007669"/>
    <property type="project" value="InterPro"/>
</dbReference>
<dbReference type="AlphaFoldDB" id="A0A975AI25"/>
<dbReference type="InterPro" id="IPR009057">
    <property type="entry name" value="Homeodomain-like_sf"/>
</dbReference>
<evidence type="ECO:0000256" key="1">
    <source>
        <dbReference type="SAM" id="Coils"/>
    </source>
</evidence>
<reference evidence="2" key="1">
    <citation type="submission" date="2021-03" db="EMBL/GenBank/DDBJ databases">
        <title>Alkalibacter marinus sp. nov., isolated from tidal flat sediment.</title>
        <authorList>
            <person name="Namirimu T."/>
            <person name="Yang J.-A."/>
            <person name="Yang S.-H."/>
            <person name="Kim Y.-J."/>
            <person name="Kwon K.K."/>
        </authorList>
    </citation>
    <scope>NUCLEOTIDE SEQUENCE</scope>
    <source>
        <strain evidence="2">ES005</strain>
    </source>
</reference>
<feature type="coiled-coil region" evidence="1">
    <location>
        <begin position="129"/>
        <end position="163"/>
    </location>
</feature>
<keyword evidence="1" id="KW-0175">Coiled coil</keyword>
<dbReference type="InterPro" id="IPR002514">
    <property type="entry name" value="Transposase_8"/>
</dbReference>
<dbReference type="SUPFAM" id="SSF46689">
    <property type="entry name" value="Homeodomain-like"/>
    <property type="match status" value="1"/>
</dbReference>
<dbReference type="Gene3D" id="1.10.10.60">
    <property type="entry name" value="Homeodomain-like"/>
    <property type="match status" value="1"/>
</dbReference>
<dbReference type="EMBL" id="CP071444">
    <property type="protein sequence ID" value="QSX08095.1"/>
    <property type="molecule type" value="Genomic_DNA"/>
</dbReference>
<dbReference type="GO" id="GO:0003677">
    <property type="term" value="F:DNA binding"/>
    <property type="evidence" value="ECO:0007669"/>
    <property type="project" value="InterPro"/>
</dbReference>
<name>A0A975AI25_9FIRM</name>
<dbReference type="Pfam" id="PF01527">
    <property type="entry name" value="HTH_Tnp_1"/>
    <property type="match status" value="2"/>
</dbReference>
<sequence>MSGDQKYYMLVAKRERINMATYSKEFKDKLIKLMLPPENRSIKELVDEYHVHEQTLYKWRKKAKSKGTVYQDHAGSKQKYSKEMQLQIIIETSPLNNHELSEYCRRKGIYAEEIEVWKQAFITGETAEESKVKKELKDSQAELKLTKKELERKEKALAEAAALLVLKKKMQAIWSSDEED</sequence>
<dbReference type="GO" id="GO:0006313">
    <property type="term" value="P:DNA transposition"/>
    <property type="evidence" value="ECO:0007669"/>
    <property type="project" value="InterPro"/>
</dbReference>
<proteinExistence type="predicted"/>
<dbReference type="Proteomes" id="UP000663499">
    <property type="component" value="Chromosome"/>
</dbReference>
<dbReference type="RefSeq" id="WP_207299437.1">
    <property type="nucleotide sequence ID" value="NZ_CP071444.1"/>
</dbReference>
<organism evidence="2 3">
    <name type="scientific">Alkalibacter rhizosphaerae</name>
    <dbReference type="NCBI Taxonomy" id="2815577"/>
    <lineage>
        <taxon>Bacteria</taxon>
        <taxon>Bacillati</taxon>
        <taxon>Bacillota</taxon>
        <taxon>Clostridia</taxon>
        <taxon>Eubacteriales</taxon>
        <taxon>Eubacteriaceae</taxon>
        <taxon>Alkalibacter</taxon>
    </lineage>
</organism>
<gene>
    <name evidence="2" type="ORF">J0B03_09860</name>
</gene>
<evidence type="ECO:0000313" key="2">
    <source>
        <dbReference type="EMBL" id="QSX08095.1"/>
    </source>
</evidence>
<dbReference type="KEGG" id="alka:J0B03_09860"/>
<accession>A0A975AI25</accession>
<protein>
    <submittedName>
        <fullName evidence="2">Transposase</fullName>
    </submittedName>
</protein>
<evidence type="ECO:0000313" key="3">
    <source>
        <dbReference type="Proteomes" id="UP000663499"/>
    </source>
</evidence>